<dbReference type="Gene3D" id="1.20.1050.10">
    <property type="match status" value="1"/>
</dbReference>
<evidence type="ECO:0000256" key="3">
    <source>
        <dbReference type="ARBA" id="ARBA00012452"/>
    </source>
</evidence>
<dbReference type="InterPro" id="IPR036249">
    <property type="entry name" value="Thioredoxin-like_sf"/>
</dbReference>
<dbReference type="InterPro" id="IPR040079">
    <property type="entry name" value="Glutathione_S-Trfase"/>
</dbReference>
<feature type="domain" description="GST C-terminal" evidence="8">
    <location>
        <begin position="96"/>
        <end position="220"/>
    </location>
</feature>
<comment type="subunit">
    <text evidence="2">Homodimer.</text>
</comment>
<evidence type="ECO:0000313" key="9">
    <source>
        <dbReference type="EMBL" id="KAG5676004.1"/>
    </source>
</evidence>
<dbReference type="InterPro" id="IPR010987">
    <property type="entry name" value="Glutathione-S-Trfase_C-like"/>
</dbReference>
<accession>A0A9J6C1F9</accession>
<dbReference type="EC" id="2.5.1.18" evidence="3"/>
<gene>
    <name evidence="9" type="ORF">PVAND_005859</name>
</gene>
<dbReference type="Gene3D" id="3.40.30.10">
    <property type="entry name" value="Glutaredoxin"/>
    <property type="match status" value="1"/>
</dbReference>
<evidence type="ECO:0000256" key="4">
    <source>
        <dbReference type="ARBA" id="ARBA00022679"/>
    </source>
</evidence>
<dbReference type="PANTHER" id="PTHR43969">
    <property type="entry name" value="GLUTATHIONE S TRANSFERASE D10, ISOFORM A-RELATED"/>
    <property type="match status" value="1"/>
</dbReference>
<name>A0A9J6C1F9_POLVA</name>
<dbReference type="AlphaFoldDB" id="A0A9J6C1F9"/>
<evidence type="ECO:0000259" key="8">
    <source>
        <dbReference type="PROSITE" id="PS50405"/>
    </source>
</evidence>
<dbReference type="PROSITE" id="PS50405">
    <property type="entry name" value="GST_CTER"/>
    <property type="match status" value="1"/>
</dbReference>
<keyword evidence="4" id="KW-0808">Transferase</keyword>
<dbReference type="InterPro" id="IPR004045">
    <property type="entry name" value="Glutathione_S-Trfase_N"/>
</dbReference>
<dbReference type="FunFam" id="1.20.1050.10:FF:000007">
    <property type="entry name" value="Glutathione S-transferase 1-1"/>
    <property type="match status" value="1"/>
</dbReference>
<feature type="domain" description="GST N-terminal" evidence="7">
    <location>
        <begin position="8"/>
        <end position="91"/>
    </location>
</feature>
<proteinExistence type="inferred from homology"/>
<evidence type="ECO:0000259" key="7">
    <source>
        <dbReference type="PROSITE" id="PS50404"/>
    </source>
</evidence>
<comment type="catalytic activity">
    <reaction evidence="6">
        <text>RX + glutathione = an S-substituted glutathione + a halide anion + H(+)</text>
        <dbReference type="Rhea" id="RHEA:16437"/>
        <dbReference type="ChEBI" id="CHEBI:15378"/>
        <dbReference type="ChEBI" id="CHEBI:16042"/>
        <dbReference type="ChEBI" id="CHEBI:17792"/>
        <dbReference type="ChEBI" id="CHEBI:57925"/>
        <dbReference type="ChEBI" id="CHEBI:90779"/>
        <dbReference type="EC" id="2.5.1.18"/>
    </reaction>
</comment>
<evidence type="ECO:0000313" key="10">
    <source>
        <dbReference type="Proteomes" id="UP001107558"/>
    </source>
</evidence>
<dbReference type="InterPro" id="IPR004046">
    <property type="entry name" value="GST_C"/>
</dbReference>
<dbReference type="Proteomes" id="UP001107558">
    <property type="component" value="Chromosome 2"/>
</dbReference>
<dbReference type="SUPFAM" id="SSF52833">
    <property type="entry name" value="Thioredoxin-like"/>
    <property type="match status" value="1"/>
</dbReference>
<dbReference type="PANTHER" id="PTHR43969:SF9">
    <property type="entry name" value="GLUTATHIONE S TRANSFERASE D10, ISOFORM A-RELATED"/>
    <property type="match status" value="1"/>
</dbReference>
<evidence type="ECO:0000256" key="1">
    <source>
        <dbReference type="ARBA" id="ARBA00009899"/>
    </source>
</evidence>
<evidence type="ECO:0000256" key="5">
    <source>
        <dbReference type="ARBA" id="ARBA00041523"/>
    </source>
</evidence>
<sequence length="227" mass="26043">MQCLNKKFTPTLYCNTHGVPSRACLLTIRNLGIDVDLKYIDVFKGQQNTPDFVKINPLHQIPVLHIAEDNHILTESRAIMMYLATFMKSSLYPTNDLNKRALVDSKLFFDATTAHPAVKSFINQIIRVGVKKMPSEIRENLKTLLNTLEYFLSNSEWIAGNELTIADFAILASVESIKCWGATFNEYPRLNHWYERCRPLPGFTENHEGARKLAEKMAKLLDEPLWK</sequence>
<evidence type="ECO:0000256" key="6">
    <source>
        <dbReference type="ARBA" id="ARBA00047960"/>
    </source>
</evidence>
<dbReference type="SFLD" id="SFLDG00358">
    <property type="entry name" value="Main_(cytGST)"/>
    <property type="match status" value="1"/>
</dbReference>
<dbReference type="GO" id="GO:0004364">
    <property type="term" value="F:glutathione transferase activity"/>
    <property type="evidence" value="ECO:0007669"/>
    <property type="project" value="UniProtKB-EC"/>
</dbReference>
<dbReference type="SFLD" id="SFLDS00019">
    <property type="entry name" value="Glutathione_Transferase_(cytos"/>
    <property type="match status" value="1"/>
</dbReference>
<dbReference type="CDD" id="cd03177">
    <property type="entry name" value="GST_C_Delta_Epsilon"/>
    <property type="match status" value="1"/>
</dbReference>
<dbReference type="EMBL" id="JADBJN010000002">
    <property type="protein sequence ID" value="KAG5676004.1"/>
    <property type="molecule type" value="Genomic_DNA"/>
</dbReference>
<dbReference type="SUPFAM" id="SSF47616">
    <property type="entry name" value="GST C-terminal domain-like"/>
    <property type="match status" value="1"/>
</dbReference>
<dbReference type="InterPro" id="IPR036282">
    <property type="entry name" value="Glutathione-S-Trfase_C_sf"/>
</dbReference>
<dbReference type="GO" id="GO:0006749">
    <property type="term" value="P:glutathione metabolic process"/>
    <property type="evidence" value="ECO:0007669"/>
    <property type="project" value="TreeGrafter"/>
</dbReference>
<organism evidence="9 10">
    <name type="scientific">Polypedilum vanderplanki</name>
    <name type="common">Sleeping chironomid midge</name>
    <dbReference type="NCBI Taxonomy" id="319348"/>
    <lineage>
        <taxon>Eukaryota</taxon>
        <taxon>Metazoa</taxon>
        <taxon>Ecdysozoa</taxon>
        <taxon>Arthropoda</taxon>
        <taxon>Hexapoda</taxon>
        <taxon>Insecta</taxon>
        <taxon>Pterygota</taxon>
        <taxon>Neoptera</taxon>
        <taxon>Endopterygota</taxon>
        <taxon>Diptera</taxon>
        <taxon>Nematocera</taxon>
        <taxon>Chironomoidea</taxon>
        <taxon>Chironomidae</taxon>
        <taxon>Chironominae</taxon>
        <taxon>Polypedilum</taxon>
        <taxon>Polypedilum</taxon>
    </lineage>
</organism>
<dbReference type="Pfam" id="PF14497">
    <property type="entry name" value="GST_C_3"/>
    <property type="match status" value="1"/>
</dbReference>
<comment type="caution">
    <text evidence="9">The sequence shown here is derived from an EMBL/GenBank/DDBJ whole genome shotgun (WGS) entry which is preliminary data.</text>
</comment>
<reference evidence="9" key="1">
    <citation type="submission" date="2021-03" db="EMBL/GenBank/DDBJ databases">
        <title>Chromosome level genome of the anhydrobiotic midge Polypedilum vanderplanki.</title>
        <authorList>
            <person name="Yoshida Y."/>
            <person name="Kikawada T."/>
            <person name="Gusev O."/>
        </authorList>
    </citation>
    <scope>NUCLEOTIDE SEQUENCE</scope>
    <source>
        <strain evidence="9">NIAS01</strain>
        <tissue evidence="9">Whole body or cell culture</tissue>
    </source>
</reference>
<protein>
    <recommendedName>
        <fullName evidence="3">glutathione transferase</fullName>
        <ecNumber evidence="3">2.5.1.18</ecNumber>
    </recommendedName>
    <alternativeName>
        <fullName evidence="5">GST class-theta</fullName>
    </alternativeName>
</protein>
<dbReference type="PROSITE" id="PS50404">
    <property type="entry name" value="GST_NTER"/>
    <property type="match status" value="1"/>
</dbReference>
<keyword evidence="10" id="KW-1185">Reference proteome</keyword>
<evidence type="ECO:0000256" key="2">
    <source>
        <dbReference type="ARBA" id="ARBA00011738"/>
    </source>
</evidence>
<comment type="similarity">
    <text evidence="1">Belongs to the GST superfamily. Theta family.</text>
</comment>
<dbReference type="OrthoDB" id="2309723at2759"/>
<dbReference type="Pfam" id="PF02798">
    <property type="entry name" value="GST_N"/>
    <property type="match status" value="1"/>
</dbReference>